<protein>
    <submittedName>
        <fullName evidence="6">NDR1/HIN1-Like protein 3-like</fullName>
    </submittedName>
</protein>
<gene>
    <name evidence="6" type="ORF">Pyn_36573</name>
</gene>
<reference evidence="6 7" key="1">
    <citation type="submission" date="2018-02" db="EMBL/GenBank/DDBJ databases">
        <title>Draft genome of wild Prunus yedoensis var. nudiflora.</title>
        <authorList>
            <person name="Baek S."/>
            <person name="Kim J.-H."/>
            <person name="Choi K."/>
            <person name="Kim G.-B."/>
            <person name="Cho A."/>
            <person name="Jang H."/>
            <person name="Shin C.-H."/>
            <person name="Yu H.-J."/>
            <person name="Mun J.-H."/>
        </authorList>
    </citation>
    <scope>NUCLEOTIDE SEQUENCE [LARGE SCALE GENOMIC DNA]</scope>
    <source>
        <strain evidence="7">cv. Jeju island</strain>
        <tissue evidence="6">Leaf</tissue>
    </source>
</reference>
<dbReference type="PANTHER" id="PTHR31415:SF166">
    <property type="entry name" value="LATE EMBRYOGENESIS ABUNDANT (LEA) HYDROXYPROLINE-RICH GLYCOPROTEIN FAMILY"/>
    <property type="match status" value="1"/>
</dbReference>
<sequence length="116" mass="12986">MQVTLFSRNPNSRIGVEYQPLHVYATYRDQQITMAYLLPPTYQGHKEPVVVSPPLTDYDMPISPYSQQSLDQDWHAGVVLMNIKLQGDVKFGDLSNGGPNLIKGQPVDHCDVEIAS</sequence>
<dbReference type="EMBL" id="PJQY01003057">
    <property type="protein sequence ID" value="PQM40599.1"/>
    <property type="molecule type" value="Genomic_DNA"/>
</dbReference>
<keyword evidence="7" id="KW-1185">Reference proteome</keyword>
<evidence type="ECO:0000256" key="4">
    <source>
        <dbReference type="ARBA" id="ARBA00023136"/>
    </source>
</evidence>
<dbReference type="STRING" id="2094558.A0A314V0S9"/>
<dbReference type="GO" id="GO:0098542">
    <property type="term" value="P:defense response to other organism"/>
    <property type="evidence" value="ECO:0007669"/>
    <property type="project" value="InterPro"/>
</dbReference>
<evidence type="ECO:0000259" key="5">
    <source>
        <dbReference type="Pfam" id="PF03168"/>
    </source>
</evidence>
<dbReference type="GO" id="GO:0005886">
    <property type="term" value="C:plasma membrane"/>
    <property type="evidence" value="ECO:0007669"/>
    <property type="project" value="TreeGrafter"/>
</dbReference>
<name>A0A314V0S9_PRUYE</name>
<evidence type="ECO:0000313" key="6">
    <source>
        <dbReference type="EMBL" id="PQM40599.1"/>
    </source>
</evidence>
<dbReference type="Proteomes" id="UP000250321">
    <property type="component" value="Unassembled WGS sequence"/>
</dbReference>
<evidence type="ECO:0000256" key="2">
    <source>
        <dbReference type="ARBA" id="ARBA00022692"/>
    </source>
</evidence>
<proteinExistence type="predicted"/>
<evidence type="ECO:0000256" key="3">
    <source>
        <dbReference type="ARBA" id="ARBA00022989"/>
    </source>
</evidence>
<organism evidence="6 7">
    <name type="scientific">Prunus yedoensis var. nudiflora</name>
    <dbReference type="NCBI Taxonomy" id="2094558"/>
    <lineage>
        <taxon>Eukaryota</taxon>
        <taxon>Viridiplantae</taxon>
        <taxon>Streptophyta</taxon>
        <taxon>Embryophyta</taxon>
        <taxon>Tracheophyta</taxon>
        <taxon>Spermatophyta</taxon>
        <taxon>Magnoliopsida</taxon>
        <taxon>eudicotyledons</taxon>
        <taxon>Gunneridae</taxon>
        <taxon>Pentapetalae</taxon>
        <taxon>rosids</taxon>
        <taxon>fabids</taxon>
        <taxon>Rosales</taxon>
        <taxon>Rosaceae</taxon>
        <taxon>Amygdaloideae</taxon>
        <taxon>Amygdaleae</taxon>
        <taxon>Prunus</taxon>
    </lineage>
</organism>
<dbReference type="GO" id="GO:0009506">
    <property type="term" value="C:plasmodesma"/>
    <property type="evidence" value="ECO:0007669"/>
    <property type="project" value="TreeGrafter"/>
</dbReference>
<comment type="subcellular location">
    <subcellularLocation>
        <location evidence="1">Membrane</location>
        <topology evidence="1">Single-pass membrane protein</topology>
    </subcellularLocation>
</comment>
<dbReference type="Pfam" id="PF03168">
    <property type="entry name" value="LEA_2"/>
    <property type="match status" value="1"/>
</dbReference>
<feature type="domain" description="Late embryogenesis abundant protein LEA-2 subgroup" evidence="5">
    <location>
        <begin position="7"/>
        <end position="92"/>
    </location>
</feature>
<comment type="caution">
    <text evidence="6">The sequence shown here is derived from an EMBL/GenBank/DDBJ whole genome shotgun (WGS) entry which is preliminary data.</text>
</comment>
<keyword evidence="4" id="KW-0472">Membrane</keyword>
<evidence type="ECO:0000256" key="1">
    <source>
        <dbReference type="ARBA" id="ARBA00004167"/>
    </source>
</evidence>
<dbReference type="InterPro" id="IPR044839">
    <property type="entry name" value="NDR1-like"/>
</dbReference>
<dbReference type="AlphaFoldDB" id="A0A314V0S9"/>
<dbReference type="PANTHER" id="PTHR31415">
    <property type="entry name" value="OS05G0367900 PROTEIN"/>
    <property type="match status" value="1"/>
</dbReference>
<accession>A0A314V0S9</accession>
<keyword evidence="3" id="KW-1133">Transmembrane helix</keyword>
<dbReference type="OrthoDB" id="1426517at2759"/>
<evidence type="ECO:0000313" key="7">
    <source>
        <dbReference type="Proteomes" id="UP000250321"/>
    </source>
</evidence>
<keyword evidence="2" id="KW-0812">Transmembrane</keyword>
<dbReference type="InterPro" id="IPR004864">
    <property type="entry name" value="LEA_2"/>
</dbReference>